<keyword evidence="2" id="KW-1185">Reference proteome</keyword>
<sequence length="127" mass="13076">MVPVKQSLVAGVLGTVALLVTGGLVHGHHQSDAAARAALTQYRRGTGDTEVSVAWTDGWDDCAVVTLQDGQGVEVASVVVQRSGSGWSIGRSTQESDVSFDSDDIGSQDECLELARSLGPIVNGAPA</sequence>
<evidence type="ECO:0000313" key="2">
    <source>
        <dbReference type="Proteomes" id="UP001501074"/>
    </source>
</evidence>
<accession>A0ABP6Z5P6</accession>
<gene>
    <name evidence="1" type="ORF">GCM10022223_12780</name>
</gene>
<dbReference type="EMBL" id="BAAAZO010000002">
    <property type="protein sequence ID" value="GAA3598830.1"/>
    <property type="molecule type" value="Genomic_DNA"/>
</dbReference>
<dbReference type="Proteomes" id="UP001501074">
    <property type="component" value="Unassembled WGS sequence"/>
</dbReference>
<protein>
    <submittedName>
        <fullName evidence="1">Uncharacterized protein</fullName>
    </submittedName>
</protein>
<reference evidence="2" key="1">
    <citation type="journal article" date="2019" name="Int. J. Syst. Evol. Microbiol.">
        <title>The Global Catalogue of Microorganisms (GCM) 10K type strain sequencing project: providing services to taxonomists for standard genome sequencing and annotation.</title>
        <authorList>
            <consortium name="The Broad Institute Genomics Platform"/>
            <consortium name="The Broad Institute Genome Sequencing Center for Infectious Disease"/>
            <person name="Wu L."/>
            <person name="Ma J."/>
        </authorList>
    </citation>
    <scope>NUCLEOTIDE SEQUENCE [LARGE SCALE GENOMIC DNA]</scope>
    <source>
        <strain evidence="2">JCM 16902</strain>
    </source>
</reference>
<comment type="caution">
    <text evidence="1">The sequence shown here is derived from an EMBL/GenBank/DDBJ whole genome shotgun (WGS) entry which is preliminary data.</text>
</comment>
<proteinExistence type="predicted"/>
<evidence type="ECO:0000313" key="1">
    <source>
        <dbReference type="EMBL" id="GAA3598830.1"/>
    </source>
</evidence>
<organism evidence="1 2">
    <name type="scientific">Kineosporia mesophila</name>
    <dbReference type="NCBI Taxonomy" id="566012"/>
    <lineage>
        <taxon>Bacteria</taxon>
        <taxon>Bacillati</taxon>
        <taxon>Actinomycetota</taxon>
        <taxon>Actinomycetes</taxon>
        <taxon>Kineosporiales</taxon>
        <taxon>Kineosporiaceae</taxon>
        <taxon>Kineosporia</taxon>
    </lineage>
</organism>
<name>A0ABP6Z5P6_9ACTN</name>